<keyword evidence="2" id="KW-0472">Membrane</keyword>
<name>A0A841TW51_9BACL</name>
<keyword evidence="4" id="KW-1185">Reference proteome</keyword>
<comment type="caution">
    <text evidence="3">The sequence shown here is derived from an EMBL/GenBank/DDBJ whole genome shotgun (WGS) entry which is preliminary data.</text>
</comment>
<feature type="region of interest" description="Disordered" evidence="1">
    <location>
        <begin position="40"/>
        <end position="65"/>
    </location>
</feature>
<dbReference type="AlphaFoldDB" id="A0A841TW51"/>
<reference evidence="3 4" key="1">
    <citation type="submission" date="2020-08" db="EMBL/GenBank/DDBJ databases">
        <title>Cohnella phylogeny.</title>
        <authorList>
            <person name="Dunlap C."/>
        </authorList>
    </citation>
    <scope>NUCLEOTIDE SEQUENCE [LARGE SCALE GENOMIC DNA]</scope>
    <source>
        <strain evidence="3 4">DSM 25239</strain>
    </source>
</reference>
<dbReference type="Pfam" id="PF09560">
    <property type="entry name" value="Spore_YunB"/>
    <property type="match status" value="1"/>
</dbReference>
<keyword evidence="2" id="KW-0812">Transmembrane</keyword>
<dbReference type="NCBIfam" id="TIGR02832">
    <property type="entry name" value="spo_yunB"/>
    <property type="match status" value="1"/>
</dbReference>
<feature type="region of interest" description="Disordered" evidence="1">
    <location>
        <begin position="281"/>
        <end position="309"/>
    </location>
</feature>
<dbReference type="InterPro" id="IPR014197">
    <property type="entry name" value="Sporulation_prot_YunB"/>
</dbReference>
<feature type="transmembrane region" description="Helical" evidence="2">
    <location>
        <begin position="77"/>
        <end position="96"/>
    </location>
</feature>
<evidence type="ECO:0000256" key="1">
    <source>
        <dbReference type="SAM" id="MobiDB-lite"/>
    </source>
</evidence>
<sequence length="309" mass="34730">MRRRWGRPLALRWKWNPPPRNRRFRASRRLAPRLQAPAPRSGGFVARKRRPARRQTANPNGQGWITRPRKRMKRRHFWIIMALLFVFAMFQSLLFLDRYLRDPLMFLAKVRITQIATEAVNQAMMDNIASGADSSKMIQWKTNEAGKITGFLIDYKEQMSITAQTIQVVERTLKEQASLYEKIPLGHALNSPFISSIGPSVSVRFHPASAVQAEVRTRQTSAGINMLQVEIYVHIKTQIAVVIPFDREPATLETDIPLSYMMVVGDVPMYYYDGRGNPVGSGAAQAPALSLPPASQPSAAAPGPESAHG</sequence>
<keyword evidence="2" id="KW-1133">Transmembrane helix</keyword>
<evidence type="ECO:0000313" key="3">
    <source>
        <dbReference type="EMBL" id="MBB6691849.1"/>
    </source>
</evidence>
<protein>
    <submittedName>
        <fullName evidence="3">Sporulation protein YunB</fullName>
    </submittedName>
</protein>
<evidence type="ECO:0000256" key="2">
    <source>
        <dbReference type="SAM" id="Phobius"/>
    </source>
</evidence>
<dbReference type="Proteomes" id="UP000553776">
    <property type="component" value="Unassembled WGS sequence"/>
</dbReference>
<accession>A0A841TW51</accession>
<organism evidence="3 4">
    <name type="scientific">Cohnella xylanilytica</name>
    <dbReference type="NCBI Taxonomy" id="557555"/>
    <lineage>
        <taxon>Bacteria</taxon>
        <taxon>Bacillati</taxon>
        <taxon>Bacillota</taxon>
        <taxon>Bacilli</taxon>
        <taxon>Bacillales</taxon>
        <taxon>Paenibacillaceae</taxon>
        <taxon>Cohnella</taxon>
    </lineage>
</organism>
<evidence type="ECO:0000313" key="4">
    <source>
        <dbReference type="Proteomes" id="UP000553776"/>
    </source>
</evidence>
<dbReference type="RefSeq" id="WP_185135844.1">
    <property type="nucleotide sequence ID" value="NZ_JACJVR010000041.1"/>
</dbReference>
<gene>
    <name evidence="3" type="primary">yunB</name>
    <name evidence="3" type="ORF">H7B90_10615</name>
</gene>
<dbReference type="EMBL" id="JACJVR010000041">
    <property type="protein sequence ID" value="MBB6691849.1"/>
    <property type="molecule type" value="Genomic_DNA"/>
</dbReference>
<proteinExistence type="predicted"/>